<protein>
    <submittedName>
        <fullName evidence="1">Uncharacterized protein</fullName>
    </submittedName>
</protein>
<keyword evidence="2" id="KW-1185">Reference proteome</keyword>
<organism evidence="1 2">
    <name type="scientific">Claveliimonas monacensis</name>
    <dbReference type="NCBI Taxonomy" id="2779351"/>
    <lineage>
        <taxon>Bacteria</taxon>
        <taxon>Bacillati</taxon>
        <taxon>Bacillota</taxon>
        <taxon>Clostridia</taxon>
        <taxon>Lachnospirales</taxon>
        <taxon>Lachnospiraceae</taxon>
        <taxon>Claveliimonas</taxon>
    </lineage>
</organism>
<evidence type="ECO:0000313" key="2">
    <source>
        <dbReference type="Proteomes" id="UP000758652"/>
    </source>
</evidence>
<name>A0ABR9RL46_9FIRM</name>
<evidence type="ECO:0000313" key="1">
    <source>
        <dbReference type="EMBL" id="MBE5063684.1"/>
    </source>
</evidence>
<dbReference type="RefSeq" id="WP_226395160.1">
    <property type="nucleotide sequence ID" value="NZ_JADCKL010000009.1"/>
</dbReference>
<dbReference type="EMBL" id="JADCKL010000009">
    <property type="protein sequence ID" value="MBE5063684.1"/>
    <property type="molecule type" value="Genomic_DNA"/>
</dbReference>
<proteinExistence type="predicted"/>
<accession>A0ABR9RL46</accession>
<reference evidence="1 2" key="1">
    <citation type="submission" date="2020-10" db="EMBL/GenBank/DDBJ databases">
        <title>ChiBAC.</title>
        <authorList>
            <person name="Zenner C."/>
            <person name="Hitch T.C.A."/>
            <person name="Clavel T."/>
        </authorList>
    </citation>
    <scope>NUCLEOTIDE SEQUENCE [LARGE SCALE GENOMIC DNA]</scope>
    <source>
        <strain evidence="1 2">DSM 108991</strain>
    </source>
</reference>
<dbReference type="Proteomes" id="UP000758652">
    <property type="component" value="Unassembled WGS sequence"/>
</dbReference>
<sequence>MNYKKIAEELFEIILLSTGITEDIQMFNYLCDRYPELMESYVSKIEEKTKDIKIPEFTPEEEKRQYEKLMKRIEELKK</sequence>
<comment type="caution">
    <text evidence="1">The sequence shown here is derived from an EMBL/GenBank/DDBJ whole genome shotgun (WGS) entry which is preliminary data.</text>
</comment>
<gene>
    <name evidence="1" type="ORF">INF30_10465</name>
</gene>